<dbReference type="SUPFAM" id="SSF53098">
    <property type="entry name" value="Ribonuclease H-like"/>
    <property type="match status" value="1"/>
</dbReference>
<dbReference type="FunFam" id="3.30.420.10:FF:000063">
    <property type="entry name" value="Retrovirus-related Pol polyprotein from transposon 297-like Protein"/>
    <property type="match status" value="1"/>
</dbReference>
<dbReference type="STRING" id="70415.A0A5S6QAX4"/>
<dbReference type="CDD" id="cd01647">
    <property type="entry name" value="RT_LTR"/>
    <property type="match status" value="1"/>
</dbReference>
<dbReference type="FunFam" id="3.10.20.370:FF:000001">
    <property type="entry name" value="Retrovirus-related Pol polyprotein from transposon 17.6-like protein"/>
    <property type="match status" value="1"/>
</dbReference>
<dbReference type="Pfam" id="PF17921">
    <property type="entry name" value="Integrase_H2C2"/>
    <property type="match status" value="1"/>
</dbReference>
<evidence type="ECO:0000313" key="7">
    <source>
        <dbReference type="Proteomes" id="UP000046395"/>
    </source>
</evidence>
<dbReference type="InterPro" id="IPR001584">
    <property type="entry name" value="Integrase_cat-core"/>
</dbReference>
<dbReference type="InterPro" id="IPR012337">
    <property type="entry name" value="RNaseH-like_sf"/>
</dbReference>
<dbReference type="GO" id="GO:0003964">
    <property type="term" value="F:RNA-directed DNA polymerase activity"/>
    <property type="evidence" value="ECO:0007669"/>
    <property type="project" value="UniProtKB-KW"/>
</dbReference>
<accession>A0A5S6QAX4</accession>
<protein>
    <recommendedName>
        <fullName evidence="1">RNA-directed DNA polymerase</fullName>
        <ecNumber evidence="1">2.7.7.49</ecNumber>
    </recommendedName>
</protein>
<dbReference type="Gene3D" id="1.10.340.70">
    <property type="match status" value="1"/>
</dbReference>
<evidence type="ECO:0000256" key="2">
    <source>
        <dbReference type="ARBA" id="ARBA00022722"/>
    </source>
</evidence>
<dbReference type="PANTHER" id="PTHR37984:SF12">
    <property type="entry name" value="RIBONUCLEASE H"/>
    <property type="match status" value="1"/>
</dbReference>
<dbReference type="WBParaSite" id="TMUE_1000004348.1">
    <property type="protein sequence ID" value="TMUE_1000004348.1"/>
    <property type="gene ID" value="WBGene00298922"/>
</dbReference>
<evidence type="ECO:0000256" key="3">
    <source>
        <dbReference type="ARBA" id="ARBA00022759"/>
    </source>
</evidence>
<feature type="domain" description="Integrase catalytic" evidence="6">
    <location>
        <begin position="924"/>
        <end position="1074"/>
    </location>
</feature>
<dbReference type="Gene3D" id="3.30.420.10">
    <property type="entry name" value="Ribonuclease H-like superfamily/Ribonuclease H"/>
    <property type="match status" value="1"/>
</dbReference>
<keyword evidence="4" id="KW-0695">RNA-directed DNA polymerase</keyword>
<evidence type="ECO:0000259" key="6">
    <source>
        <dbReference type="PROSITE" id="PS50994"/>
    </source>
</evidence>
<dbReference type="Gene3D" id="3.30.70.270">
    <property type="match status" value="2"/>
</dbReference>
<dbReference type="GO" id="GO:0042575">
    <property type="term" value="C:DNA polymerase complex"/>
    <property type="evidence" value="ECO:0007669"/>
    <property type="project" value="UniProtKB-ARBA"/>
</dbReference>
<keyword evidence="4" id="KW-0808">Transferase</keyword>
<dbReference type="Pfam" id="PF17919">
    <property type="entry name" value="RT_RNaseH_2"/>
    <property type="match status" value="1"/>
</dbReference>
<keyword evidence="2" id="KW-0540">Nuclease</keyword>
<evidence type="ECO:0000256" key="5">
    <source>
        <dbReference type="SAM" id="MobiDB-lite"/>
    </source>
</evidence>
<dbReference type="Pfam" id="PF00078">
    <property type="entry name" value="RVT_1"/>
    <property type="match status" value="1"/>
</dbReference>
<dbReference type="Proteomes" id="UP000046395">
    <property type="component" value="Unassembled WGS sequence"/>
</dbReference>
<dbReference type="Pfam" id="PF00665">
    <property type="entry name" value="rve"/>
    <property type="match status" value="1"/>
</dbReference>
<dbReference type="FunFam" id="3.30.70.270:FF:000026">
    <property type="entry name" value="Transposon Ty3-G Gag-Pol polyprotein"/>
    <property type="match status" value="1"/>
</dbReference>
<dbReference type="CDD" id="cd09274">
    <property type="entry name" value="RNase_HI_RT_Ty3"/>
    <property type="match status" value="1"/>
</dbReference>
<dbReference type="PROSITE" id="PS50994">
    <property type="entry name" value="INTEGRASE"/>
    <property type="match status" value="1"/>
</dbReference>
<keyword evidence="4" id="KW-0548">Nucleotidyltransferase</keyword>
<dbReference type="SUPFAM" id="SSF56672">
    <property type="entry name" value="DNA/RNA polymerases"/>
    <property type="match status" value="1"/>
</dbReference>
<dbReference type="Gene3D" id="3.10.10.10">
    <property type="entry name" value="HIV Type 1 Reverse Transcriptase, subunit A, domain 1"/>
    <property type="match status" value="1"/>
</dbReference>
<dbReference type="Gene3D" id="2.40.70.10">
    <property type="entry name" value="Acid Proteases"/>
    <property type="match status" value="1"/>
</dbReference>
<dbReference type="Gene3D" id="3.10.20.370">
    <property type="match status" value="1"/>
</dbReference>
<keyword evidence="7" id="KW-1185">Reference proteome</keyword>
<feature type="region of interest" description="Disordered" evidence="5">
    <location>
        <begin position="1162"/>
        <end position="1199"/>
    </location>
</feature>
<dbReference type="SUPFAM" id="SSF50630">
    <property type="entry name" value="Acid proteases"/>
    <property type="match status" value="1"/>
</dbReference>
<evidence type="ECO:0000256" key="4">
    <source>
        <dbReference type="ARBA" id="ARBA00022918"/>
    </source>
</evidence>
<dbReference type="InterPro" id="IPR041588">
    <property type="entry name" value="Integrase_H2C2"/>
</dbReference>
<name>A0A5S6QAX4_TRIMR</name>
<dbReference type="InterPro" id="IPR036397">
    <property type="entry name" value="RNaseH_sf"/>
</dbReference>
<proteinExistence type="predicted"/>
<dbReference type="InterPro" id="IPR050951">
    <property type="entry name" value="Retrovirus_Pol_polyprotein"/>
</dbReference>
<sequence>MPQTSLIYKRFLFHKRVQQAEESIATYVTELRRLAEGCSFGNTLTERLRDQLVCGLRDDTIQRRLLAETSLTYDEDVNMALAGEAAASQVKELQAQKLSLDSASTTHQLRLNKPRKKISPKNLPSASGVPCASCGGSHKRDDCKFRNAECHHCHKKGHIASVCRSKLSKKKMTSASKSRPSTHMVDECSDESYALNAVNSTNQVKPAKVRTVVRIQGKSCDMEVDSGSDFSVISSKTYSKLWPRGGPPILPFNTRIRDYQKNTIRLKGYCQVNVTYNGNKDKLRLLITEEDRESLLGLELFSPLGLCIQGIHQINSQDAISHILEEFADVFKEDLGTYRGPKVTLPIDPKVTPIREKARNVPLAIRPRIEAEISRLLKEKVLEPINNPKWSTPVVPIIKPTGAVRLCGDYKITINTALQEHPFPIPSVNQLLSNLSGGGFYAKIDMANAYLQLPVDNASAEAQTIATHMGAFKVNRLQFGVCIAPGIFQQVMDDLLRNIPGTTPYFDGILIRAPTLSELADRLRQVLQIFRNTGLHGRKEKCLFGVKSIDFLGYKIDSSGIHPSKTKVEAIQNAPIPTNKEELQAFLGLLNFYNSFLKDKATVAEPLHRLLDKDAKWFWTKRHDQSFEAVKRLLTSTSVLVPFDTASSTILTCDASPYGLGAVLSQIQNGKEVTIAFASRTLTRSERNYAQIDREALALIWGVRKFHHFLYGRQFTLVTDHKPLLGLFSPSKSTPDIISPKMLRWSTILNAYSYKMVHKPGTQIGNADALSRLSCNASHEEKPEPREIFFIEELPSPALTAAEIAKLTQRDPQLSSVLNWVWKGWPSRSEQGFEAYFAKRNELTVHKSCLLWGNRVVVPKQGQQRVLDELHLSHPGIVRMKALARSYVWWPNIDSDIERFVAKCSTCQTQQQAPSKTPVHPWEIPRNPWSRLHVDFAGPFQGEQFLIVVDAYSKWLEVKRMTSATATNTIKVLRELFATHGLPDSIVSDNGSQFKSDEFQTFCKNNLIRSILISPYHPSSNGQAERMVQTTKRALNKMVHGSWNKRLARFLLTSHISPSSATGVSPAELLMGRKLKTCLDRMHPDYVTEKQLKQDIQTADCKRKRIFQPNDPVYIRSYDSASQWIPATVTKPTGPVSYETVTQEGKTVKRHTDQILKRITDTPEKEAALESVPSTQSKEDPIDVPESNITSRPKRMVSRPKYLKDYVC</sequence>
<dbReference type="PANTHER" id="PTHR37984">
    <property type="entry name" value="PROTEIN CBG26694"/>
    <property type="match status" value="1"/>
</dbReference>
<dbReference type="EC" id="2.7.7.49" evidence="1"/>
<evidence type="ECO:0000256" key="1">
    <source>
        <dbReference type="ARBA" id="ARBA00012493"/>
    </source>
</evidence>
<dbReference type="GO" id="GO:0003676">
    <property type="term" value="F:nucleic acid binding"/>
    <property type="evidence" value="ECO:0007669"/>
    <property type="project" value="InterPro"/>
</dbReference>
<dbReference type="InterPro" id="IPR041577">
    <property type="entry name" value="RT_RNaseH_2"/>
</dbReference>
<reference evidence="8" key="1">
    <citation type="submission" date="2019-12" db="UniProtKB">
        <authorList>
            <consortium name="WormBaseParasite"/>
        </authorList>
    </citation>
    <scope>IDENTIFICATION</scope>
</reference>
<dbReference type="AlphaFoldDB" id="A0A5S6QAX4"/>
<dbReference type="InterPro" id="IPR043128">
    <property type="entry name" value="Rev_trsase/Diguanyl_cyclase"/>
</dbReference>
<dbReference type="InterPro" id="IPR021109">
    <property type="entry name" value="Peptidase_aspartic_dom_sf"/>
</dbReference>
<dbReference type="InterPro" id="IPR043502">
    <property type="entry name" value="DNA/RNA_pol_sf"/>
</dbReference>
<dbReference type="GO" id="GO:0015074">
    <property type="term" value="P:DNA integration"/>
    <property type="evidence" value="ECO:0007669"/>
    <property type="project" value="InterPro"/>
</dbReference>
<organism evidence="7 8">
    <name type="scientific">Trichuris muris</name>
    <name type="common">Mouse whipworm</name>
    <dbReference type="NCBI Taxonomy" id="70415"/>
    <lineage>
        <taxon>Eukaryota</taxon>
        <taxon>Metazoa</taxon>
        <taxon>Ecdysozoa</taxon>
        <taxon>Nematoda</taxon>
        <taxon>Enoplea</taxon>
        <taxon>Dorylaimia</taxon>
        <taxon>Trichinellida</taxon>
        <taxon>Trichuridae</taxon>
        <taxon>Trichuris</taxon>
    </lineage>
</organism>
<dbReference type="GO" id="GO:0004519">
    <property type="term" value="F:endonuclease activity"/>
    <property type="evidence" value="ECO:0007669"/>
    <property type="project" value="UniProtKB-KW"/>
</dbReference>
<keyword evidence="3" id="KW-0378">Hydrolase</keyword>
<dbReference type="InterPro" id="IPR000477">
    <property type="entry name" value="RT_dom"/>
</dbReference>
<keyword evidence="3" id="KW-0255">Endonuclease</keyword>
<dbReference type="FunFam" id="1.10.340.70:FF:000003">
    <property type="entry name" value="Protein CBG25708"/>
    <property type="match status" value="1"/>
</dbReference>
<evidence type="ECO:0000313" key="8">
    <source>
        <dbReference type="WBParaSite" id="TMUE_1000004348.1"/>
    </source>
</evidence>